<sequence>MSNPQPQNHHNNIIANATLIWHKEGPTFDFDTDLETDDYEYYQAFLSVIRTDNRGVLSRIPLMMAGIHNSEERAMRDLDYTLKEMVRVGVKKELQPRDLEPFDIEEALALVNRLEAK</sequence>
<protein>
    <submittedName>
        <fullName evidence="1">Uncharacterized protein</fullName>
    </submittedName>
</protein>
<evidence type="ECO:0000313" key="2">
    <source>
        <dbReference type="Proteomes" id="UP001595075"/>
    </source>
</evidence>
<accession>A0ABR4D439</accession>
<organism evidence="1 2">
    <name type="scientific">Oculimacula yallundae</name>
    <dbReference type="NCBI Taxonomy" id="86028"/>
    <lineage>
        <taxon>Eukaryota</taxon>
        <taxon>Fungi</taxon>
        <taxon>Dikarya</taxon>
        <taxon>Ascomycota</taxon>
        <taxon>Pezizomycotina</taxon>
        <taxon>Leotiomycetes</taxon>
        <taxon>Helotiales</taxon>
        <taxon>Ploettnerulaceae</taxon>
        <taxon>Oculimacula</taxon>
    </lineage>
</organism>
<gene>
    <name evidence="1" type="ORF">VTL71DRAFT_1069</name>
</gene>
<proteinExistence type="predicted"/>
<evidence type="ECO:0000313" key="1">
    <source>
        <dbReference type="EMBL" id="KAL2076126.1"/>
    </source>
</evidence>
<dbReference type="EMBL" id="JAZHXI010000001">
    <property type="protein sequence ID" value="KAL2076126.1"/>
    <property type="molecule type" value="Genomic_DNA"/>
</dbReference>
<reference evidence="1 2" key="1">
    <citation type="journal article" date="2024" name="Commun. Biol.">
        <title>Comparative genomic analysis of thermophilic fungi reveals convergent evolutionary adaptations and gene losses.</title>
        <authorList>
            <person name="Steindorff A.S."/>
            <person name="Aguilar-Pontes M.V."/>
            <person name="Robinson A.J."/>
            <person name="Andreopoulos B."/>
            <person name="LaButti K."/>
            <person name="Kuo A."/>
            <person name="Mondo S."/>
            <person name="Riley R."/>
            <person name="Otillar R."/>
            <person name="Haridas S."/>
            <person name="Lipzen A."/>
            <person name="Grimwood J."/>
            <person name="Schmutz J."/>
            <person name="Clum A."/>
            <person name="Reid I.D."/>
            <person name="Moisan M.C."/>
            <person name="Butler G."/>
            <person name="Nguyen T.T.M."/>
            <person name="Dewar K."/>
            <person name="Conant G."/>
            <person name="Drula E."/>
            <person name="Henrissat B."/>
            <person name="Hansel C."/>
            <person name="Singer S."/>
            <person name="Hutchinson M.I."/>
            <person name="de Vries R.P."/>
            <person name="Natvig D.O."/>
            <person name="Powell A.J."/>
            <person name="Tsang A."/>
            <person name="Grigoriev I.V."/>
        </authorList>
    </citation>
    <scope>NUCLEOTIDE SEQUENCE [LARGE SCALE GENOMIC DNA]</scope>
    <source>
        <strain evidence="1 2">CBS 494.80</strain>
    </source>
</reference>
<name>A0ABR4D439_9HELO</name>
<dbReference type="Proteomes" id="UP001595075">
    <property type="component" value="Unassembled WGS sequence"/>
</dbReference>
<keyword evidence="2" id="KW-1185">Reference proteome</keyword>
<comment type="caution">
    <text evidence="1">The sequence shown here is derived from an EMBL/GenBank/DDBJ whole genome shotgun (WGS) entry which is preliminary data.</text>
</comment>